<feature type="domain" description="Tip attachment protein J" evidence="1">
    <location>
        <begin position="596"/>
        <end position="756"/>
    </location>
</feature>
<dbReference type="InterPro" id="IPR056490">
    <property type="entry name" value="Rcc01698_C"/>
</dbReference>
<evidence type="ECO:0000313" key="4">
    <source>
        <dbReference type="Proteomes" id="UP001056291"/>
    </source>
</evidence>
<evidence type="ECO:0000259" key="1">
    <source>
        <dbReference type="Pfam" id="PF13550"/>
    </source>
</evidence>
<evidence type="ECO:0000259" key="2">
    <source>
        <dbReference type="Pfam" id="PF23666"/>
    </source>
</evidence>
<dbReference type="RefSeq" id="WP_251932697.1">
    <property type="nucleotide sequence ID" value="NZ_CP098747.1"/>
</dbReference>
<dbReference type="Proteomes" id="UP001056291">
    <property type="component" value="Chromosome"/>
</dbReference>
<organism evidence="3 4">
    <name type="scientific">Sneathiella marina</name>
    <dbReference type="NCBI Taxonomy" id="2950108"/>
    <lineage>
        <taxon>Bacteria</taxon>
        <taxon>Pseudomonadati</taxon>
        <taxon>Pseudomonadota</taxon>
        <taxon>Alphaproteobacteria</taxon>
        <taxon>Sneathiellales</taxon>
        <taxon>Sneathiellaceae</taxon>
        <taxon>Sneathiella</taxon>
    </lineage>
</organism>
<dbReference type="InterPro" id="IPR032876">
    <property type="entry name" value="J_dom"/>
</dbReference>
<accession>A0ABY4W231</accession>
<dbReference type="EMBL" id="CP098747">
    <property type="protein sequence ID" value="USG59927.1"/>
    <property type="molecule type" value="Genomic_DNA"/>
</dbReference>
<gene>
    <name evidence="3" type="ORF">NBZ79_12145</name>
</gene>
<dbReference type="Pfam" id="PF13550">
    <property type="entry name" value="Phage-tail_3"/>
    <property type="match status" value="1"/>
</dbReference>
<proteinExistence type="predicted"/>
<feature type="domain" description="Rcc01698-like C-terminal" evidence="2">
    <location>
        <begin position="857"/>
        <end position="952"/>
    </location>
</feature>
<evidence type="ECO:0000313" key="3">
    <source>
        <dbReference type="EMBL" id="USG59927.1"/>
    </source>
</evidence>
<name>A0ABY4W231_9PROT</name>
<keyword evidence="4" id="KW-1185">Reference proteome</keyword>
<sequence length="1108" mass="118850">MGSLALGIVGAGIGSVTGVGAAAGWTLGTALGQVLFPDTPENTGSQLGDLKVTGASYGRPIPHIYGTMRLGGTIIWTSGWRATRTPASGGGKGGGPRQPAGMSYSSSFAVAIAAGEIAALIKIWADGVILYDREAAGAVIAPGLRVRFYPGTQTQLPDSVMSAALGADAVPAYRGLCYLVFEDFPLTDFGNRLPNIEVLVSTEPDIVYPLTSSRQPSLQPGSLAYDGDRGFAYSYEVADGVDLVRKIKVEDLTVVQAAKIGRDFPRLPDAASGFSLDRQGRFWIGTGFGLLSGRQLHRVKAAALTLEKTTDLPPGIAALGFSTDCVSRLTGARVQVFGSRQNGQVAVFDEDLQLVAKIETAAKVCTGAVTDQREDGWIVMSGQLGTSAISDLEIVHVSIFGAPDVEGGRFNVISTRHHIAAADLTPRGGSGGEGNNVTRLVAYLPVSEELVLQNDHRIFKWSLLSATVSARRDTGGLNGALSLRHGHGNSELFYVEAGRYGVYLDAGTLAEKDRVDLTRFDGITGTTKNLYEASSDSLLVFDAGVGLRRLFLRRRSGGAADLGRVVGDLCTRAGLSAAEFDTDRLQTPLPGYVVNRSMSVADALQPLRQYGFFDVVESNEKLSFIPRNQQRALLLDHDQLLAPPTLQRVQESELPERISVTYLAADAGYQLGSQSEKRSCQPTATMFGRNHLSRNLPLALTADGARQTAEKTLYALWAERQSLTARLPLRYLLLDPADVIEVSLPAGDAVMRLAEVNLGADMSLSVTAKTISAFDYSSRVSGQAGTGYEQVLIRQGTHGDMFILDLPLLRDQDATAGSGSRYYFALDRYQPGVQRGALHVARDDQRYQLAGTVFENASWGIALQALPAPDTPWQTDRVNSLDVSFVNGGGALETISEAALLNGGNALLVGDEILQFAEVSQNGDGSYHLATLIRGRRGTEGARHSHQTGERVLLLSEEALGRGFTPLGELNLPRSFKGVGAGQSLELAPAEIRTLTGKDLRPYAPVQITATRRDNRLYLGWQRRTRIGGGGLNGIVPLSETHERYELVFTHAGKTVSKYLSDATEYAYELAEFNADFNQDLTGFPVLSLKLYQLSETIGRGYPAVKEI</sequence>
<dbReference type="Pfam" id="PF23666">
    <property type="entry name" value="Rcc01698_C"/>
    <property type="match status" value="1"/>
</dbReference>
<reference evidence="3" key="1">
    <citation type="submission" date="2022-06" db="EMBL/GenBank/DDBJ databases">
        <title>Sneathiella actinostolidae sp. nov., isolated from a sea anemonein the Western Pacific Ocean.</title>
        <authorList>
            <person name="Wei M.J."/>
        </authorList>
    </citation>
    <scope>NUCLEOTIDE SEQUENCE</scope>
    <source>
        <strain evidence="3">PHK-P5</strain>
    </source>
</reference>
<protein>
    <submittedName>
        <fullName evidence="3">Phage tail protein</fullName>
    </submittedName>
</protein>